<evidence type="ECO:0000256" key="1">
    <source>
        <dbReference type="PROSITE-ProRule" id="PRU01263"/>
    </source>
</evidence>
<reference evidence="3" key="2">
    <citation type="journal article" date="2015" name="Gigascience">
        <title>Reconstructing a comprehensive transcriptome assembly of a white-pupal translocated strain of the pest fruit fly Bactrocera cucurbitae.</title>
        <authorList>
            <person name="Sim S.B."/>
            <person name="Calla B."/>
            <person name="Hall B."/>
            <person name="DeRego T."/>
            <person name="Geib S.M."/>
        </authorList>
    </citation>
    <scope>NUCLEOTIDE SEQUENCE</scope>
</reference>
<reference evidence="3" key="1">
    <citation type="submission" date="2014-11" db="EMBL/GenBank/DDBJ databases">
        <authorList>
            <person name="Geib S."/>
        </authorList>
    </citation>
    <scope>NUCLEOTIDE SEQUENCE</scope>
</reference>
<organism evidence="3">
    <name type="scientific">Zeugodacus cucurbitae</name>
    <name type="common">Melon fruit fly</name>
    <name type="synonym">Bactrocera cucurbitae</name>
    <dbReference type="NCBI Taxonomy" id="28588"/>
    <lineage>
        <taxon>Eukaryota</taxon>
        <taxon>Metazoa</taxon>
        <taxon>Ecdysozoa</taxon>
        <taxon>Arthropoda</taxon>
        <taxon>Hexapoda</taxon>
        <taxon>Insecta</taxon>
        <taxon>Pterygota</taxon>
        <taxon>Neoptera</taxon>
        <taxon>Endopterygota</taxon>
        <taxon>Diptera</taxon>
        <taxon>Brachycera</taxon>
        <taxon>Muscomorpha</taxon>
        <taxon>Tephritoidea</taxon>
        <taxon>Tephritidae</taxon>
        <taxon>Zeugodacus</taxon>
        <taxon>Zeugodacus</taxon>
    </lineage>
</organism>
<sequence>MMSTQHSIEYNDDTGYKKEWQRWCRLCAKCDGQYFDIFVKESQTRYSQQQLVSTINKSFQIQIQPTDGLPVLLCAECYTFINYMRSYTEHVIKVQAMYQDLLHSTYSPETDVKAIYEKYGILKFEPYVQQHLPETVRTTTSTAIEQIFVKDDPVLTIKAEDMEEWQTTVRNLETEIKIEFPEPFANNTTRSMQELSEDSEEDTDLLNLLKEFDLEILFLGLKNAGITFRSLKYLSKEDIAEAVKNIGLRAEFREKLFFWRKSKFGIEDETLSQTSKVVGWLEKNRQKDSPCSSNNSIRNAFGSQPLSTFLNDNSAGKQLIQYYEEWACFTNKQRDALIKIILEDVMLTKTKLRPEHFASIVEEIIGLFPNEKECQNYYYIPRQRKKNPSGKLYSKYFNLKTKIRKST</sequence>
<dbReference type="SMART" id="SM00868">
    <property type="entry name" value="zf-AD"/>
    <property type="match status" value="1"/>
</dbReference>
<gene>
    <name evidence="3" type="primary">wek_2</name>
    <name evidence="3" type="ORF">g.53847</name>
</gene>
<feature type="binding site" evidence="1">
    <location>
        <position position="27"/>
    </location>
    <ligand>
        <name>Zn(2+)</name>
        <dbReference type="ChEBI" id="CHEBI:29105"/>
    </ligand>
</feature>
<keyword evidence="1" id="KW-0479">Metal-binding</keyword>
<dbReference type="AlphaFoldDB" id="A0A0A1WKE0"/>
<dbReference type="PROSITE" id="PS51915">
    <property type="entry name" value="ZAD"/>
    <property type="match status" value="1"/>
</dbReference>
<dbReference type="SUPFAM" id="SSF57716">
    <property type="entry name" value="Glucocorticoid receptor-like (DNA-binding domain)"/>
    <property type="match status" value="1"/>
</dbReference>
<keyword evidence="1" id="KW-0863">Zinc-finger</keyword>
<dbReference type="Pfam" id="PF07776">
    <property type="entry name" value="zf-AD"/>
    <property type="match status" value="1"/>
</dbReference>
<evidence type="ECO:0000259" key="2">
    <source>
        <dbReference type="PROSITE" id="PS51915"/>
    </source>
</evidence>
<dbReference type="GO" id="GO:0008270">
    <property type="term" value="F:zinc ion binding"/>
    <property type="evidence" value="ECO:0007669"/>
    <property type="project" value="UniProtKB-UniRule"/>
</dbReference>
<dbReference type="Gene3D" id="3.40.1800.20">
    <property type="match status" value="1"/>
</dbReference>
<feature type="domain" description="ZAD" evidence="2">
    <location>
        <begin position="22"/>
        <end position="101"/>
    </location>
</feature>
<proteinExistence type="predicted"/>
<feature type="binding site" evidence="1">
    <location>
        <position position="77"/>
    </location>
    <ligand>
        <name>Zn(2+)</name>
        <dbReference type="ChEBI" id="CHEBI:29105"/>
    </ligand>
</feature>
<keyword evidence="1" id="KW-0862">Zinc</keyword>
<dbReference type="EMBL" id="GBXI01015459">
    <property type="protein sequence ID" value="JAC98832.1"/>
    <property type="molecule type" value="Transcribed_RNA"/>
</dbReference>
<name>A0A0A1WKE0_ZEUCU</name>
<protein>
    <submittedName>
        <fullName evidence="3">Zinc finger protein weckle</fullName>
    </submittedName>
</protein>
<dbReference type="InterPro" id="IPR012934">
    <property type="entry name" value="Znf_AD"/>
</dbReference>
<feature type="binding site" evidence="1">
    <location>
        <position position="24"/>
    </location>
    <ligand>
        <name>Zn(2+)</name>
        <dbReference type="ChEBI" id="CHEBI:29105"/>
    </ligand>
</feature>
<dbReference type="GO" id="GO:0005634">
    <property type="term" value="C:nucleus"/>
    <property type="evidence" value="ECO:0007669"/>
    <property type="project" value="InterPro"/>
</dbReference>
<evidence type="ECO:0000313" key="3">
    <source>
        <dbReference type="EMBL" id="JAC98832.1"/>
    </source>
</evidence>
<accession>A0A0A1WKE0</accession>
<feature type="binding site" evidence="1">
    <location>
        <position position="74"/>
    </location>
    <ligand>
        <name>Zn(2+)</name>
        <dbReference type="ChEBI" id="CHEBI:29105"/>
    </ligand>
</feature>